<protein>
    <submittedName>
        <fullName evidence="1">Uncharacterized protein</fullName>
    </submittedName>
</protein>
<evidence type="ECO:0000313" key="1">
    <source>
        <dbReference type="EMBL" id="GIG16545.1"/>
    </source>
</evidence>
<comment type="caution">
    <text evidence="1">The sequence shown here is derived from an EMBL/GenBank/DDBJ whole genome shotgun (WGS) entry which is preliminary data.</text>
</comment>
<dbReference type="AlphaFoldDB" id="A0A8J3LPK0"/>
<organism evidence="1 2">
    <name type="scientific">Catellatospora methionotrophica</name>
    <dbReference type="NCBI Taxonomy" id="121620"/>
    <lineage>
        <taxon>Bacteria</taxon>
        <taxon>Bacillati</taxon>
        <taxon>Actinomycetota</taxon>
        <taxon>Actinomycetes</taxon>
        <taxon>Micromonosporales</taxon>
        <taxon>Micromonosporaceae</taxon>
        <taxon>Catellatospora</taxon>
    </lineage>
</organism>
<dbReference type="Proteomes" id="UP000660339">
    <property type="component" value="Unassembled WGS sequence"/>
</dbReference>
<dbReference type="EMBL" id="BONJ01000028">
    <property type="protein sequence ID" value="GIG16545.1"/>
    <property type="molecule type" value="Genomic_DNA"/>
</dbReference>
<dbReference type="RefSeq" id="WP_166378800.1">
    <property type="nucleotide sequence ID" value="NZ_BAAATT010000005.1"/>
</dbReference>
<keyword evidence="2" id="KW-1185">Reference proteome</keyword>
<accession>A0A8J3LPK0</accession>
<proteinExistence type="predicted"/>
<gene>
    <name evidence="1" type="ORF">Cme02nite_48770</name>
</gene>
<name>A0A8J3LPK0_9ACTN</name>
<sequence>MRQKLQARAFEQVAPFLQAGEQPVTASRATVGSFSSGRLGAVVSQAVLLEGAGAVGVALTASRRQYIVVTSHRLIFLPQTFLGGPGKKIIGQVARTNAHLVEAKMGIVSLLRIAFGTSGDGVALTFPRVDKKNAEALAAALQQVHAI</sequence>
<reference evidence="1" key="1">
    <citation type="submission" date="2021-01" db="EMBL/GenBank/DDBJ databases">
        <title>Whole genome shotgun sequence of Catellatospora methionotrophica NBRC 14553.</title>
        <authorList>
            <person name="Komaki H."/>
            <person name="Tamura T."/>
        </authorList>
    </citation>
    <scope>NUCLEOTIDE SEQUENCE</scope>
    <source>
        <strain evidence="1">NBRC 14553</strain>
    </source>
</reference>
<evidence type="ECO:0000313" key="2">
    <source>
        <dbReference type="Proteomes" id="UP000660339"/>
    </source>
</evidence>